<keyword evidence="6" id="KW-0066">ATP synthesis</keyword>
<evidence type="ECO:0000256" key="3">
    <source>
        <dbReference type="ARBA" id="ARBA00022781"/>
    </source>
</evidence>
<keyword evidence="4" id="KW-0406">Ion transport</keyword>
<gene>
    <name evidence="7" type="ORF">A3C24_04885</name>
</gene>
<dbReference type="Proteomes" id="UP000177159">
    <property type="component" value="Unassembled WGS sequence"/>
</dbReference>
<dbReference type="AlphaFoldDB" id="A0A1F7GXD4"/>
<organism evidence="7 8">
    <name type="scientific">Candidatus Roizmanbacteria bacterium RIFCSPHIGHO2_02_FULL_37_24</name>
    <dbReference type="NCBI Taxonomy" id="1802037"/>
    <lineage>
        <taxon>Bacteria</taxon>
        <taxon>Candidatus Roizmaniibacteriota</taxon>
    </lineage>
</organism>
<reference evidence="7 8" key="1">
    <citation type="journal article" date="2016" name="Nat. Commun.">
        <title>Thousands of microbial genomes shed light on interconnected biogeochemical processes in an aquifer system.</title>
        <authorList>
            <person name="Anantharaman K."/>
            <person name="Brown C.T."/>
            <person name="Hug L.A."/>
            <person name="Sharon I."/>
            <person name="Castelle C.J."/>
            <person name="Probst A.J."/>
            <person name="Thomas B.C."/>
            <person name="Singh A."/>
            <person name="Wilkins M.J."/>
            <person name="Karaoz U."/>
            <person name="Brodie E.L."/>
            <person name="Williams K.H."/>
            <person name="Hubbard S.S."/>
            <person name="Banfield J.F."/>
        </authorList>
    </citation>
    <scope>NUCLEOTIDE SEQUENCE [LARGE SCALE GENOMIC DNA]</scope>
</reference>
<name>A0A1F7GXD4_9BACT</name>
<comment type="subcellular location">
    <subcellularLocation>
        <location evidence="1">Membrane</location>
    </subcellularLocation>
</comment>
<evidence type="ECO:0000256" key="1">
    <source>
        <dbReference type="ARBA" id="ARBA00004370"/>
    </source>
</evidence>
<evidence type="ECO:0000256" key="4">
    <source>
        <dbReference type="ARBA" id="ARBA00023065"/>
    </source>
</evidence>
<sequence>MKIDKKLRLKLKKALLQQIKKPEFREIIVKTPYNLTTEEIKSLKQSIPYLSVGHITNEVDPRILGGLIIIDGSTILDFSVKGRMSQVLDTIQGS</sequence>
<evidence type="ECO:0000313" key="7">
    <source>
        <dbReference type="EMBL" id="OGK23747.1"/>
    </source>
</evidence>
<protein>
    <submittedName>
        <fullName evidence="7">Uncharacterized protein</fullName>
    </submittedName>
</protein>
<keyword evidence="3" id="KW-0375">Hydrogen ion transport</keyword>
<dbReference type="PRINTS" id="PR00125">
    <property type="entry name" value="ATPASEDELTA"/>
</dbReference>
<evidence type="ECO:0000256" key="5">
    <source>
        <dbReference type="ARBA" id="ARBA00023136"/>
    </source>
</evidence>
<keyword evidence="5" id="KW-0472">Membrane</keyword>
<keyword evidence="2" id="KW-0813">Transport</keyword>
<dbReference type="EMBL" id="MFZM01000017">
    <property type="protein sequence ID" value="OGK23747.1"/>
    <property type="molecule type" value="Genomic_DNA"/>
</dbReference>
<evidence type="ECO:0000256" key="2">
    <source>
        <dbReference type="ARBA" id="ARBA00022448"/>
    </source>
</evidence>
<evidence type="ECO:0000256" key="6">
    <source>
        <dbReference type="ARBA" id="ARBA00023310"/>
    </source>
</evidence>
<dbReference type="Pfam" id="PF00213">
    <property type="entry name" value="OSCP"/>
    <property type="match status" value="1"/>
</dbReference>
<comment type="caution">
    <text evidence="7">The sequence shown here is derived from an EMBL/GenBank/DDBJ whole genome shotgun (WGS) entry which is preliminary data.</text>
</comment>
<dbReference type="InterPro" id="IPR000711">
    <property type="entry name" value="ATPase_OSCP/dsu"/>
</dbReference>
<proteinExistence type="predicted"/>
<dbReference type="GO" id="GO:0016020">
    <property type="term" value="C:membrane"/>
    <property type="evidence" value="ECO:0007669"/>
    <property type="project" value="UniProtKB-SubCell"/>
</dbReference>
<evidence type="ECO:0000313" key="8">
    <source>
        <dbReference type="Proteomes" id="UP000177159"/>
    </source>
</evidence>
<dbReference type="GO" id="GO:0046933">
    <property type="term" value="F:proton-transporting ATP synthase activity, rotational mechanism"/>
    <property type="evidence" value="ECO:0007669"/>
    <property type="project" value="InterPro"/>
</dbReference>
<accession>A0A1F7GXD4</accession>